<feature type="binding site" evidence="16">
    <location>
        <position position="399"/>
    </location>
    <ligand>
        <name>ATP</name>
        <dbReference type="ChEBI" id="CHEBI:30616"/>
    </ligand>
</feature>
<name>A0A0Q3GYG1_BRADI</name>
<keyword evidence="13 17" id="KW-0472">Membrane</keyword>
<feature type="domain" description="Gnk2-homologous" evidence="20">
    <location>
        <begin position="154"/>
        <end position="263"/>
    </location>
</feature>
<keyword evidence="6 17" id="KW-0812">Transmembrane</keyword>
<feature type="domain" description="Gnk2-homologous" evidence="20">
    <location>
        <begin position="38"/>
        <end position="141"/>
    </location>
</feature>
<evidence type="ECO:0000256" key="15">
    <source>
        <dbReference type="ARBA" id="ARBA00023180"/>
    </source>
</evidence>
<dbReference type="OrthoDB" id="669224at2759"/>
<feature type="signal peptide" evidence="18">
    <location>
        <begin position="1"/>
        <end position="30"/>
    </location>
</feature>
<comment type="subcellular location">
    <subcellularLocation>
        <location evidence="1">Cell membrane</location>
        <topology evidence="1">Single-pass type I membrane protein</topology>
    </subcellularLocation>
</comment>
<dbReference type="Gene3D" id="3.30.430.20">
    <property type="entry name" value="Gnk2 domain, C-X8-C-X2-C motif"/>
    <property type="match status" value="2"/>
</dbReference>
<dbReference type="Pfam" id="PF01657">
    <property type="entry name" value="Stress-antifung"/>
    <property type="match status" value="2"/>
</dbReference>
<dbReference type="Pfam" id="PF00069">
    <property type="entry name" value="Pkinase"/>
    <property type="match status" value="1"/>
</dbReference>
<comment type="similarity">
    <text evidence="2">In the N-terminal section; belongs to the leguminous lectin family.</text>
</comment>
<feature type="transmembrane region" description="Helical" evidence="17">
    <location>
        <begin position="299"/>
        <end position="322"/>
    </location>
</feature>
<keyword evidence="15" id="KW-0325">Glycoprotein</keyword>
<dbReference type="InterPro" id="IPR000719">
    <property type="entry name" value="Prot_kinase_dom"/>
</dbReference>
<feature type="chain" id="PRO_5035999595" description="Protein kinase domain-containing protein" evidence="18">
    <location>
        <begin position="31"/>
        <end position="675"/>
    </location>
</feature>
<dbReference type="PROSITE" id="PS51473">
    <property type="entry name" value="GNK2"/>
    <property type="match status" value="2"/>
</dbReference>
<evidence type="ECO:0000313" key="23">
    <source>
        <dbReference type="Proteomes" id="UP000008810"/>
    </source>
</evidence>
<evidence type="ECO:0000256" key="9">
    <source>
        <dbReference type="ARBA" id="ARBA00022741"/>
    </source>
</evidence>
<evidence type="ECO:0000256" key="18">
    <source>
        <dbReference type="SAM" id="SignalP"/>
    </source>
</evidence>
<dbReference type="Gramene" id="KQJ85898">
    <property type="protein sequence ID" value="KQJ85898"/>
    <property type="gene ID" value="BRADI_4g02327v3"/>
</dbReference>
<keyword evidence="14" id="KW-0675">Receptor</keyword>
<protein>
    <recommendedName>
        <fullName evidence="24">Protein kinase domain-containing protein</fullName>
    </recommendedName>
</protein>
<evidence type="ECO:0000256" key="11">
    <source>
        <dbReference type="ARBA" id="ARBA00022840"/>
    </source>
</evidence>
<dbReference type="Proteomes" id="UP000008810">
    <property type="component" value="Chromosome 4"/>
</dbReference>
<dbReference type="CDD" id="cd23509">
    <property type="entry name" value="Gnk2-like"/>
    <property type="match status" value="2"/>
</dbReference>
<sequence length="675" mass="74897">MASTMASRGLLLLLLLLLAIVASLCGPAIGKQDKLVVLDYAPSCSNTNNYTDGSQFGKNLDELLSTLTTAASSSEWFNTSTVGGGADQVYGLIMCYADYDEDHCLDCLTRAPAEITQKCPHSRNVSANYNACLLRYSDKRFFDAGDLTYDVDIGITTPYKPVSHFVQDMDSVNQALSRLLDELADKAGDLSRRLYNYSQSYTDRVLGKESISGLAQCRRDLAPSVCNRCISAYTISLSRMFPNQSGGAIKGYNCYLRYQVGALKITIPPEPAVMPPIQPILALSPSTSPTQGGNPKQGLVIELSVGSASFFIILLCFFTLLISRRWRNQAKIHEEGNITDDDLIMEDDFEKGVGPKRFRYRDLSIATDNFPDQRKLGEGGFGSVYRGFLAESKLDVAVKRVSKSSKQGKKEYISEVRIISRLRHRNLVQLIGWCHGGGELLLVYELMPKGSLDTHLYNTDNILPWIVRYEIMLGLGSALVYLHQEWEQCVLHRDIKPSNIMLDTSFNAKLGDFGLARLVDHGQGPYTTGFAGTMGYMDPECVITGRTSVESDIYSFGVVLLEIACGRRPAVAREEPEDIIHLVQWVWDSWESGRTLQAADARLNADFDNREMECVMIVGLWCTHPDPRLRPSIKQAVNVLRFEAALPSLPAKMVVPTFKPTFHTYVSASQLTGGR</sequence>
<keyword evidence="4" id="KW-1003">Cell membrane</keyword>
<dbReference type="ExpressionAtlas" id="A0A0Q3GYG1">
    <property type="expression patterns" value="baseline"/>
</dbReference>
<evidence type="ECO:0000256" key="5">
    <source>
        <dbReference type="ARBA" id="ARBA00022679"/>
    </source>
</evidence>
<evidence type="ECO:0000256" key="10">
    <source>
        <dbReference type="ARBA" id="ARBA00022777"/>
    </source>
</evidence>
<evidence type="ECO:0000313" key="21">
    <source>
        <dbReference type="EMBL" id="KQJ85898.1"/>
    </source>
</evidence>
<evidence type="ECO:0000256" key="7">
    <source>
        <dbReference type="ARBA" id="ARBA00022729"/>
    </source>
</evidence>
<dbReference type="InterPro" id="IPR038408">
    <property type="entry name" value="GNK2_sf"/>
</dbReference>
<dbReference type="GO" id="GO:0005524">
    <property type="term" value="F:ATP binding"/>
    <property type="evidence" value="ECO:0007669"/>
    <property type="project" value="UniProtKB-UniRule"/>
</dbReference>
<keyword evidence="10" id="KW-0418">Kinase</keyword>
<evidence type="ECO:0000256" key="1">
    <source>
        <dbReference type="ARBA" id="ARBA00004251"/>
    </source>
</evidence>
<proteinExistence type="inferred from homology"/>
<evidence type="ECO:0008006" key="24">
    <source>
        <dbReference type="Google" id="ProtNLM"/>
    </source>
</evidence>
<dbReference type="FunFam" id="1.10.510.10:FF:000240">
    <property type="entry name" value="Lectin-domain containing receptor kinase A4.3"/>
    <property type="match status" value="1"/>
</dbReference>
<feature type="domain" description="Protein kinase" evidence="19">
    <location>
        <begin position="370"/>
        <end position="646"/>
    </location>
</feature>
<keyword evidence="12 17" id="KW-1133">Transmembrane helix</keyword>
<dbReference type="InParanoid" id="A0A0Q3GYG1"/>
<dbReference type="InterPro" id="IPR050528">
    <property type="entry name" value="L-type_Lectin-RKs"/>
</dbReference>
<dbReference type="FunFam" id="3.30.200.20:FF:000168">
    <property type="entry name" value="L-type lectin-domain containing receptor kinase IX.1"/>
    <property type="match status" value="1"/>
</dbReference>
<evidence type="ECO:0000259" key="19">
    <source>
        <dbReference type="PROSITE" id="PS50011"/>
    </source>
</evidence>
<evidence type="ECO:0000256" key="3">
    <source>
        <dbReference type="ARBA" id="ARBA00010217"/>
    </source>
</evidence>
<dbReference type="PROSITE" id="PS00107">
    <property type="entry name" value="PROTEIN_KINASE_ATP"/>
    <property type="match status" value="1"/>
</dbReference>
<evidence type="ECO:0000256" key="6">
    <source>
        <dbReference type="ARBA" id="ARBA00022692"/>
    </source>
</evidence>
<dbReference type="GO" id="GO:0005886">
    <property type="term" value="C:plasma membrane"/>
    <property type="evidence" value="ECO:0000318"/>
    <property type="project" value="GO_Central"/>
</dbReference>
<reference evidence="22" key="3">
    <citation type="submission" date="2018-08" db="UniProtKB">
        <authorList>
            <consortium name="EnsemblPlants"/>
        </authorList>
    </citation>
    <scope>IDENTIFICATION</scope>
    <source>
        <strain evidence="22">cv. Bd21</strain>
    </source>
</reference>
<dbReference type="STRING" id="15368.A0A0Q3GYG1"/>
<reference evidence="21 22" key="1">
    <citation type="journal article" date="2010" name="Nature">
        <title>Genome sequencing and analysis of the model grass Brachypodium distachyon.</title>
        <authorList>
            <consortium name="International Brachypodium Initiative"/>
        </authorList>
    </citation>
    <scope>NUCLEOTIDE SEQUENCE [LARGE SCALE GENOMIC DNA]</scope>
    <source>
        <strain evidence="21 22">Bd21</strain>
    </source>
</reference>
<dbReference type="PANTHER" id="PTHR27007">
    <property type="match status" value="1"/>
</dbReference>
<dbReference type="SUPFAM" id="SSF56112">
    <property type="entry name" value="Protein kinase-like (PK-like)"/>
    <property type="match status" value="1"/>
</dbReference>
<reference evidence="21" key="2">
    <citation type="submission" date="2017-06" db="EMBL/GenBank/DDBJ databases">
        <title>WGS assembly of Brachypodium distachyon.</title>
        <authorList>
            <consortium name="The International Brachypodium Initiative"/>
            <person name="Lucas S."/>
            <person name="Harmon-Smith M."/>
            <person name="Lail K."/>
            <person name="Tice H."/>
            <person name="Grimwood J."/>
            <person name="Bruce D."/>
            <person name="Barry K."/>
            <person name="Shu S."/>
            <person name="Lindquist E."/>
            <person name="Wang M."/>
            <person name="Pitluck S."/>
            <person name="Vogel J.P."/>
            <person name="Garvin D.F."/>
            <person name="Mockler T.C."/>
            <person name="Schmutz J."/>
            <person name="Rokhsar D."/>
            <person name="Bevan M.W."/>
        </authorList>
    </citation>
    <scope>NUCLEOTIDE SEQUENCE</scope>
    <source>
        <strain evidence="21">Bd21</strain>
    </source>
</reference>
<dbReference type="EMBL" id="CM000883">
    <property type="protein sequence ID" value="KQJ85898.1"/>
    <property type="molecule type" value="Genomic_DNA"/>
</dbReference>
<evidence type="ECO:0000256" key="8">
    <source>
        <dbReference type="ARBA" id="ARBA00022737"/>
    </source>
</evidence>
<organism evidence="21">
    <name type="scientific">Brachypodium distachyon</name>
    <name type="common">Purple false brome</name>
    <name type="synonym">Trachynia distachya</name>
    <dbReference type="NCBI Taxonomy" id="15368"/>
    <lineage>
        <taxon>Eukaryota</taxon>
        <taxon>Viridiplantae</taxon>
        <taxon>Streptophyta</taxon>
        <taxon>Embryophyta</taxon>
        <taxon>Tracheophyta</taxon>
        <taxon>Spermatophyta</taxon>
        <taxon>Magnoliopsida</taxon>
        <taxon>Liliopsida</taxon>
        <taxon>Poales</taxon>
        <taxon>Poaceae</taxon>
        <taxon>BOP clade</taxon>
        <taxon>Pooideae</taxon>
        <taxon>Stipodae</taxon>
        <taxon>Brachypodieae</taxon>
        <taxon>Brachypodium</taxon>
    </lineage>
</organism>
<dbReference type="PROSITE" id="PS50011">
    <property type="entry name" value="PROTEIN_KINASE_DOM"/>
    <property type="match status" value="1"/>
</dbReference>
<evidence type="ECO:0000256" key="14">
    <source>
        <dbReference type="ARBA" id="ARBA00023170"/>
    </source>
</evidence>
<keyword evidence="5" id="KW-0808">Transferase</keyword>
<evidence type="ECO:0000259" key="20">
    <source>
        <dbReference type="PROSITE" id="PS51473"/>
    </source>
</evidence>
<dbReference type="PROSITE" id="PS00108">
    <property type="entry name" value="PROTEIN_KINASE_ST"/>
    <property type="match status" value="1"/>
</dbReference>
<evidence type="ECO:0000256" key="12">
    <source>
        <dbReference type="ARBA" id="ARBA00022989"/>
    </source>
</evidence>
<keyword evidence="7 18" id="KW-0732">Signal</keyword>
<evidence type="ECO:0000256" key="4">
    <source>
        <dbReference type="ARBA" id="ARBA00022475"/>
    </source>
</evidence>
<gene>
    <name evidence="21" type="ORF">BRADI_4g02327v3</name>
</gene>
<dbReference type="CDD" id="cd14066">
    <property type="entry name" value="STKc_IRAK"/>
    <property type="match status" value="1"/>
</dbReference>
<dbReference type="AlphaFoldDB" id="A0A0Q3GYG1"/>
<comment type="similarity">
    <text evidence="3">In the C-terminal section; belongs to the protein kinase superfamily. Ser/Thr protein kinase family.</text>
</comment>
<dbReference type="GO" id="GO:0004672">
    <property type="term" value="F:protein kinase activity"/>
    <property type="evidence" value="ECO:0007669"/>
    <property type="project" value="InterPro"/>
</dbReference>
<dbReference type="SMART" id="SM00220">
    <property type="entry name" value="S_TKc"/>
    <property type="match status" value="1"/>
</dbReference>
<dbReference type="InterPro" id="IPR011009">
    <property type="entry name" value="Kinase-like_dom_sf"/>
</dbReference>
<dbReference type="Gene3D" id="3.30.200.20">
    <property type="entry name" value="Phosphorylase Kinase, domain 1"/>
    <property type="match status" value="1"/>
</dbReference>
<dbReference type="InterPro" id="IPR017441">
    <property type="entry name" value="Protein_kinase_ATP_BS"/>
</dbReference>
<keyword evidence="23" id="KW-1185">Reference proteome</keyword>
<evidence type="ECO:0000313" key="22">
    <source>
        <dbReference type="EnsemblPlants" id="KQJ85898"/>
    </source>
</evidence>
<evidence type="ECO:0000256" key="2">
    <source>
        <dbReference type="ARBA" id="ARBA00008536"/>
    </source>
</evidence>
<keyword evidence="9 16" id="KW-0547">Nucleotide-binding</keyword>
<keyword evidence="11 16" id="KW-0067">ATP-binding</keyword>
<dbReference type="InterPro" id="IPR002902">
    <property type="entry name" value="GNK2"/>
</dbReference>
<keyword evidence="8" id="KW-0677">Repeat</keyword>
<evidence type="ECO:0000256" key="17">
    <source>
        <dbReference type="SAM" id="Phobius"/>
    </source>
</evidence>
<evidence type="ECO:0000256" key="13">
    <source>
        <dbReference type="ARBA" id="ARBA00023136"/>
    </source>
</evidence>
<evidence type="ECO:0000256" key="16">
    <source>
        <dbReference type="PROSITE-ProRule" id="PRU10141"/>
    </source>
</evidence>
<accession>A0A0Q3GYG1</accession>
<dbReference type="EnsemblPlants" id="KQJ85898">
    <property type="protein sequence ID" value="KQJ85898"/>
    <property type="gene ID" value="BRADI_4g02327v3"/>
</dbReference>
<dbReference type="GO" id="GO:0002229">
    <property type="term" value="P:defense response to oomycetes"/>
    <property type="evidence" value="ECO:0007669"/>
    <property type="project" value="UniProtKB-ARBA"/>
</dbReference>
<dbReference type="InterPro" id="IPR008271">
    <property type="entry name" value="Ser/Thr_kinase_AS"/>
</dbReference>
<dbReference type="Gene3D" id="1.10.510.10">
    <property type="entry name" value="Transferase(Phosphotransferase) domain 1"/>
    <property type="match status" value="1"/>
</dbReference>